<dbReference type="AlphaFoldDB" id="A0AA88R6T1"/>
<dbReference type="Proteomes" id="UP001187471">
    <property type="component" value="Unassembled WGS sequence"/>
</dbReference>
<gene>
    <name evidence="1" type="ORF">RJ640_028584</name>
</gene>
<evidence type="ECO:0000313" key="2">
    <source>
        <dbReference type="Proteomes" id="UP001187471"/>
    </source>
</evidence>
<name>A0AA88R6T1_9ASTE</name>
<evidence type="ECO:0000313" key="1">
    <source>
        <dbReference type="EMBL" id="KAK2983212.1"/>
    </source>
</evidence>
<organism evidence="1 2">
    <name type="scientific">Escallonia rubra</name>
    <dbReference type="NCBI Taxonomy" id="112253"/>
    <lineage>
        <taxon>Eukaryota</taxon>
        <taxon>Viridiplantae</taxon>
        <taxon>Streptophyta</taxon>
        <taxon>Embryophyta</taxon>
        <taxon>Tracheophyta</taxon>
        <taxon>Spermatophyta</taxon>
        <taxon>Magnoliopsida</taxon>
        <taxon>eudicotyledons</taxon>
        <taxon>Gunneridae</taxon>
        <taxon>Pentapetalae</taxon>
        <taxon>asterids</taxon>
        <taxon>campanulids</taxon>
        <taxon>Escalloniales</taxon>
        <taxon>Escalloniaceae</taxon>
        <taxon>Escallonia</taxon>
    </lineage>
</organism>
<dbReference type="PANTHER" id="PTHR34268">
    <property type="entry name" value="OS01G0321850 PROTEIN"/>
    <property type="match status" value="1"/>
</dbReference>
<sequence>MEDILLKVALFVLVQALVYLILSNSSDVFSSSKIQKSLSFRLARSVSIRRMLAAISDMPEGGEASPVLRGFSSSPTERTLRTHSFIKHNPDELVVMLKGFSTSLLSSGMEASDAGAVVEASMLVARIEAIDGGGSSLCWGQNQLVLEATVVKAIDGGGRSNCCRWKEVLVVLAI</sequence>
<keyword evidence="2" id="KW-1185">Reference proteome</keyword>
<dbReference type="EMBL" id="JAVXUO010001350">
    <property type="protein sequence ID" value="KAK2983212.1"/>
    <property type="molecule type" value="Genomic_DNA"/>
</dbReference>
<accession>A0AA88R6T1</accession>
<proteinExistence type="predicted"/>
<comment type="caution">
    <text evidence="1">The sequence shown here is derived from an EMBL/GenBank/DDBJ whole genome shotgun (WGS) entry which is preliminary data.</text>
</comment>
<protein>
    <submittedName>
        <fullName evidence="1">Uncharacterized protein</fullName>
    </submittedName>
</protein>
<dbReference type="PANTHER" id="PTHR34268:SF8">
    <property type="entry name" value="FAE DOMAIN-CONTAINING PROTEIN"/>
    <property type="match status" value="1"/>
</dbReference>
<reference evidence="1" key="1">
    <citation type="submission" date="2022-12" db="EMBL/GenBank/DDBJ databases">
        <title>Draft genome assemblies for two species of Escallonia (Escalloniales).</title>
        <authorList>
            <person name="Chanderbali A."/>
            <person name="Dervinis C."/>
            <person name="Anghel I."/>
            <person name="Soltis D."/>
            <person name="Soltis P."/>
            <person name="Zapata F."/>
        </authorList>
    </citation>
    <scope>NUCLEOTIDE SEQUENCE</scope>
    <source>
        <strain evidence="1">UCBG92.1500</strain>
        <tissue evidence="1">Leaf</tissue>
    </source>
</reference>